<protein>
    <submittedName>
        <fullName evidence="5">DNA translocase FtsK</fullName>
    </submittedName>
</protein>
<keyword evidence="2 3" id="KW-0067">ATP-binding</keyword>
<dbReference type="PANTHER" id="PTHR22683:SF41">
    <property type="entry name" value="DNA TRANSLOCASE FTSK"/>
    <property type="match status" value="1"/>
</dbReference>
<gene>
    <name evidence="5" type="ORF">E5J99_13960</name>
</gene>
<evidence type="ECO:0000256" key="1">
    <source>
        <dbReference type="ARBA" id="ARBA00022741"/>
    </source>
</evidence>
<evidence type="ECO:0000313" key="6">
    <source>
        <dbReference type="Proteomes" id="UP000297739"/>
    </source>
</evidence>
<dbReference type="PROSITE" id="PS50901">
    <property type="entry name" value="FTSK"/>
    <property type="match status" value="1"/>
</dbReference>
<dbReference type="RefSeq" id="WP_135498434.1">
    <property type="nucleotide sequence ID" value="NZ_SRLD01000027.1"/>
</dbReference>
<reference evidence="5 6" key="1">
    <citation type="submission" date="2019-04" db="EMBL/GenBank/DDBJ databases">
        <authorList>
            <person name="Feng G."/>
            <person name="Zhang J."/>
            <person name="Zhu H."/>
        </authorList>
    </citation>
    <scope>NUCLEOTIDE SEQUENCE [LARGE SCALE GENOMIC DNA]</scope>
    <source>
        <strain evidence="5 6">JCM 17223</strain>
    </source>
</reference>
<feature type="binding site" evidence="3">
    <location>
        <begin position="1545"/>
        <end position="1552"/>
    </location>
    <ligand>
        <name>ATP</name>
        <dbReference type="ChEBI" id="CHEBI:30616"/>
    </ligand>
</feature>
<organism evidence="5 6">
    <name type="scientific">Hymenobacter elongatus</name>
    <dbReference type="NCBI Taxonomy" id="877208"/>
    <lineage>
        <taxon>Bacteria</taxon>
        <taxon>Pseudomonadati</taxon>
        <taxon>Bacteroidota</taxon>
        <taxon>Cytophagia</taxon>
        <taxon>Cytophagales</taxon>
        <taxon>Hymenobacteraceae</taxon>
        <taxon>Hymenobacter</taxon>
    </lineage>
</organism>
<evidence type="ECO:0000313" key="5">
    <source>
        <dbReference type="EMBL" id="TGE15009.1"/>
    </source>
</evidence>
<comment type="caution">
    <text evidence="5">The sequence shown here is derived from an EMBL/GenBank/DDBJ whole genome shotgun (WGS) entry which is preliminary data.</text>
</comment>
<dbReference type="EMBL" id="SRLD01000027">
    <property type="protein sequence ID" value="TGE15009.1"/>
    <property type="molecule type" value="Genomic_DNA"/>
</dbReference>
<dbReference type="GO" id="GO:0003677">
    <property type="term" value="F:DNA binding"/>
    <property type="evidence" value="ECO:0007669"/>
    <property type="project" value="InterPro"/>
</dbReference>
<evidence type="ECO:0000259" key="4">
    <source>
        <dbReference type="PROSITE" id="PS50901"/>
    </source>
</evidence>
<proteinExistence type="predicted"/>
<dbReference type="InterPro" id="IPR027417">
    <property type="entry name" value="P-loop_NTPase"/>
</dbReference>
<dbReference type="PANTHER" id="PTHR22683">
    <property type="entry name" value="SPORULATION PROTEIN RELATED"/>
    <property type="match status" value="1"/>
</dbReference>
<keyword evidence="6" id="KW-1185">Reference proteome</keyword>
<dbReference type="Proteomes" id="UP000297739">
    <property type="component" value="Unassembled WGS sequence"/>
</dbReference>
<dbReference type="InterPro" id="IPR002543">
    <property type="entry name" value="FtsK_dom"/>
</dbReference>
<keyword evidence="1 3" id="KW-0547">Nucleotide-binding</keyword>
<sequence>METSTLSDGPSEAITLTTATLIGQVATLYLAQRIQGSEGETGTARFILDQLKGEQMAAIARAILDNEQLVDLVEIQLPQAQLLPYVAEYNLPEKILTHQRATYLRNADCARPALLLANTGDDEAQSLNLIEPIGSAVLLAQAELWVQVAATGLELTDEQTEVWSRVLRALMELSIRSLPHVAEYVLRTRREVEDGAPLLTALGAALPALAMPRDTSLFIGLPEKFHRHVSRWKLFFLDAHKKRAPYLRKQTPAQTLLTSANLRAAFAKVRDGMLEDHYPVIEAFIASDSQWNEAAKALAEIEWEQVRPLFDGLRREKLNLGKLTQNFFDDKDDDLLSNDEREYLKGLAERNPSTATDEDRLFYDLHRHQIGENRHLKAGWDKFAFGRPHENEDFLTGLALCLERLTVEDYSTNRRLKIRLDAKSKGDLKKLNTEAGLYFATRYNGLRELLGSRVEWEVGELLNFPALLEEWRKSPKYSRNRSEAKAALQLKFTLELQMDSVTQGQASGSTASATQLIWAFNPIKVTREFAADWGRLREHPLVLCTAWREAVSAKGRFQSVNINDVRTLVPAFGQNRGSFVGTYKAANNLATRWEANLKLALAEELVSSAAEKKIKELWRSFKTAYTAAIEGFIQQGLASEALREQGERYAKLLMAVCEKAVGDRNRTLLLQPLLRIGSVSVSGDAPTEIITPWHPLRMVSLYVKARRVRDLVKAYLTEEEVRFGDAGRLFFKDLREELTHPFYPEVVLGRYESKPELLALSDTCGDYTLHESPVATDTETSDNPTESSKRVAELVARYLALQPHESANLSVVLYDCDSARLPQAVVDRIGAMHEEEEDVRCQIVLRHHDPKKLHPLYERIVEASDSDPDAYSTSEATRDFMARLRIGISADQAPAPNEHEGPPNDIVFLQDVIARHATVDWYKENAHVVPLMELVPAHWSRRRPAPTGDMKSVVYLCCPAQAEEGWAYLTAITTFVKGNWDQDTTKRLLPARQLDFQDQKMSHIFDETHNLGHWVVNYDELLDRRQLVDRKVRVIRYKQSSTQGRSLIVSSTASLGLLQSMVQRRIASLDLGLDKLAQQNLTERFIAEANKISGDIVLRAARRGRSASELMGVVLSCFLIRQEMHTYLGGEKGHFGWYFLDDYAEWLGQREEQLADILMLSPSRGEDGELRLTIIVGEAKFIDRGGLIAGARTSRNQLRDTLKRINEALFGAPARLDRSLWLARLSDLILDGVQFPAGAGINLADWRLAIRQGKCHISVRGYSHVFISGPENESNDADFSQITEADNAYQEVFSLDQVRELVHCYRTDQNPMPVRAANGDASIWASQTFVQPAAGATSVTVAALAGGTDASIPGDVTSPPMPVPNPTSVPVAVVNAPTDSPSAPPVDARWAYLAIEQLLPQSDQVKPEALADLEWLNATALRTKAALQGFNLHAKLQQSKLTPNAALLTFQGNANLTVDQVVKRQVEFKTTYGLSVVSVRPESGAISLAIERPHRQVVRLEDIWSRWYPESTHGNQTLAIAIREDNGEILTLSPQRNAPHTLIAGTTGSGKSVLVQNIILCIAATNTPAQAQMIIIDPKLGVDYFALEPLPHIKGGSIIVEQEQALVELLALVDEMEARYKLFREARAANITAYNKKIVEEKRLPVIWLIHDEFADWMQVDEYKQQVTSVVSRLGVKARAAGIYLVFAAQRPDANVMPMQLRTNLGNRLILKVDSEGTSEIALSQKGAERLLGKGHLLAKLEGEPDLIFGQVPFIQEEVIDQLVSMTNTPTSE</sequence>
<dbReference type="OrthoDB" id="9807790at2"/>
<dbReference type="Pfam" id="PF01580">
    <property type="entry name" value="FtsK_SpoIIIE"/>
    <property type="match status" value="1"/>
</dbReference>
<evidence type="ECO:0000256" key="3">
    <source>
        <dbReference type="PROSITE-ProRule" id="PRU00289"/>
    </source>
</evidence>
<dbReference type="InterPro" id="IPR050206">
    <property type="entry name" value="FtsK/SpoIIIE/SftA"/>
</dbReference>
<feature type="domain" description="FtsK" evidence="4">
    <location>
        <begin position="1527"/>
        <end position="1720"/>
    </location>
</feature>
<dbReference type="Gene3D" id="3.40.50.300">
    <property type="entry name" value="P-loop containing nucleotide triphosphate hydrolases"/>
    <property type="match status" value="1"/>
</dbReference>
<dbReference type="GO" id="GO:0005524">
    <property type="term" value="F:ATP binding"/>
    <property type="evidence" value="ECO:0007669"/>
    <property type="project" value="UniProtKB-UniRule"/>
</dbReference>
<accession>A0A4Z0PI92</accession>
<dbReference type="SUPFAM" id="SSF52540">
    <property type="entry name" value="P-loop containing nucleoside triphosphate hydrolases"/>
    <property type="match status" value="1"/>
</dbReference>
<name>A0A4Z0PI92_9BACT</name>
<dbReference type="CDD" id="cd01127">
    <property type="entry name" value="TrwB_TraG_TraD_VirD4"/>
    <property type="match status" value="1"/>
</dbReference>
<evidence type="ECO:0000256" key="2">
    <source>
        <dbReference type="ARBA" id="ARBA00022840"/>
    </source>
</evidence>